<dbReference type="GO" id="GO:0042970">
    <property type="term" value="F:homoserine transmembrane transporter activity"/>
    <property type="evidence" value="ECO:0007669"/>
    <property type="project" value="TreeGrafter"/>
</dbReference>
<keyword evidence="6 7" id="KW-0472">Membrane</keyword>
<evidence type="ECO:0000256" key="4">
    <source>
        <dbReference type="ARBA" id="ARBA00022692"/>
    </source>
</evidence>
<feature type="transmembrane region" description="Helical" evidence="7">
    <location>
        <begin position="65"/>
        <end position="88"/>
    </location>
</feature>
<dbReference type="AlphaFoldDB" id="C5BSS6"/>
<evidence type="ECO:0000256" key="7">
    <source>
        <dbReference type="SAM" id="Phobius"/>
    </source>
</evidence>
<feature type="transmembrane region" description="Helical" evidence="7">
    <location>
        <begin position="6"/>
        <end position="27"/>
    </location>
</feature>
<dbReference type="STRING" id="377629.TERTU_3764"/>
<organism evidence="8 9">
    <name type="scientific">Teredinibacter turnerae (strain ATCC 39867 / T7901)</name>
    <dbReference type="NCBI Taxonomy" id="377629"/>
    <lineage>
        <taxon>Bacteria</taxon>
        <taxon>Pseudomonadati</taxon>
        <taxon>Pseudomonadota</taxon>
        <taxon>Gammaproteobacteria</taxon>
        <taxon>Cellvibrionales</taxon>
        <taxon>Cellvibrionaceae</taxon>
        <taxon>Teredinibacter</taxon>
    </lineage>
</organism>
<feature type="transmembrane region" description="Helical" evidence="7">
    <location>
        <begin position="39"/>
        <end position="59"/>
    </location>
</feature>
<evidence type="ECO:0000256" key="2">
    <source>
        <dbReference type="ARBA" id="ARBA00007928"/>
    </source>
</evidence>
<dbReference type="Pfam" id="PF01810">
    <property type="entry name" value="LysE"/>
    <property type="match status" value="1"/>
</dbReference>
<evidence type="ECO:0000256" key="6">
    <source>
        <dbReference type="ARBA" id="ARBA00023136"/>
    </source>
</evidence>
<dbReference type="KEGG" id="ttu:TERTU_3764"/>
<proteinExistence type="inferred from homology"/>
<feature type="transmembrane region" description="Helical" evidence="7">
    <location>
        <begin position="186"/>
        <end position="204"/>
    </location>
</feature>
<evidence type="ECO:0000256" key="5">
    <source>
        <dbReference type="ARBA" id="ARBA00022989"/>
    </source>
</evidence>
<name>C5BSS6_TERTT</name>
<protein>
    <submittedName>
        <fullName evidence="8">Translocator protein, LysE family</fullName>
    </submittedName>
</protein>
<comment type="similarity">
    <text evidence="2">Belongs to the Rht family.</text>
</comment>
<evidence type="ECO:0000313" key="8">
    <source>
        <dbReference type="EMBL" id="ACR14723.1"/>
    </source>
</evidence>
<dbReference type="EMBL" id="CP001614">
    <property type="protein sequence ID" value="ACR14723.1"/>
    <property type="molecule type" value="Genomic_DNA"/>
</dbReference>
<sequence>MQVESWLLFCGIALIATLTPGPAVLMVAVTSLSMGFKKALALIIGNVTGLFVMSSFSVLGLSAVILSSSIIFTIIKYVGAIYLIYIGVRLWKSGVGSLEFEGQKKVDEGAISLYAKGILFAITNPKAIIFTTALFPQFIVVSESLLPQFVLLVVGFMSLSFLCLSGYALFFCRAKKGLNNFLSPKILGKVFGSAFVGAGCLLANSTR</sequence>
<keyword evidence="3" id="KW-1003">Cell membrane</keyword>
<evidence type="ECO:0000256" key="3">
    <source>
        <dbReference type="ARBA" id="ARBA00022475"/>
    </source>
</evidence>
<dbReference type="eggNOG" id="COG1280">
    <property type="taxonomic scope" value="Bacteria"/>
</dbReference>
<dbReference type="RefSeq" id="WP_015820837.1">
    <property type="nucleotide sequence ID" value="NC_012997.1"/>
</dbReference>
<dbReference type="PANTHER" id="PTHR30086">
    <property type="entry name" value="ARGININE EXPORTER PROTEIN ARGO"/>
    <property type="match status" value="1"/>
</dbReference>
<keyword evidence="9" id="KW-1185">Reference proteome</keyword>
<dbReference type="PANTHER" id="PTHR30086:SF14">
    <property type="entry name" value="HOMOSERINE_HOMOSERINE LACTONE EFFLUX PROTEIN"/>
    <property type="match status" value="1"/>
</dbReference>
<accession>C5BSS6</accession>
<dbReference type="GO" id="GO:0005886">
    <property type="term" value="C:plasma membrane"/>
    <property type="evidence" value="ECO:0007669"/>
    <property type="project" value="UniProtKB-SubCell"/>
</dbReference>
<dbReference type="OrthoDB" id="9804822at2"/>
<feature type="transmembrane region" description="Helical" evidence="7">
    <location>
        <begin position="149"/>
        <end position="174"/>
    </location>
</feature>
<dbReference type="Proteomes" id="UP000009080">
    <property type="component" value="Chromosome"/>
</dbReference>
<keyword evidence="4 7" id="KW-0812">Transmembrane</keyword>
<dbReference type="HOGENOM" id="CLU_079569_2_3_6"/>
<evidence type="ECO:0000256" key="1">
    <source>
        <dbReference type="ARBA" id="ARBA00004651"/>
    </source>
</evidence>
<gene>
    <name evidence="8" type="ordered locus">TERTU_3764</name>
</gene>
<comment type="subcellular location">
    <subcellularLocation>
        <location evidence="1">Cell membrane</location>
        <topology evidence="1">Multi-pass membrane protein</topology>
    </subcellularLocation>
</comment>
<keyword evidence="5 7" id="KW-1133">Transmembrane helix</keyword>
<dbReference type="PIRSF" id="PIRSF006324">
    <property type="entry name" value="LeuE"/>
    <property type="match status" value="1"/>
</dbReference>
<dbReference type="InterPro" id="IPR001123">
    <property type="entry name" value="LeuE-type"/>
</dbReference>
<reference evidence="8 9" key="1">
    <citation type="journal article" date="2009" name="PLoS ONE">
        <title>The complete genome of Teredinibacter turnerae T7901: an intracellular endosymbiont of marine wood-boring bivalves (shipworms).</title>
        <authorList>
            <person name="Yang J.C."/>
            <person name="Madupu R."/>
            <person name="Durkin A.S."/>
            <person name="Ekborg N.A."/>
            <person name="Pedamallu C.S."/>
            <person name="Hostetler J.B."/>
            <person name="Radune D."/>
            <person name="Toms B.S."/>
            <person name="Henrissat B."/>
            <person name="Coutinho P.M."/>
            <person name="Schwarz S."/>
            <person name="Field L."/>
            <person name="Trindade-Silva A.E."/>
            <person name="Soares C.A.G."/>
            <person name="Elshahawi S."/>
            <person name="Hanora A."/>
            <person name="Schmidt E.W."/>
            <person name="Haygood M.G."/>
            <person name="Posfai J."/>
            <person name="Benner J."/>
            <person name="Madinger C."/>
            <person name="Nove J."/>
            <person name="Anton B."/>
            <person name="Chaudhary K."/>
            <person name="Foster J."/>
            <person name="Holman A."/>
            <person name="Kumar S."/>
            <person name="Lessard P.A."/>
            <person name="Luyten Y.A."/>
            <person name="Slatko B."/>
            <person name="Wood N."/>
            <person name="Wu B."/>
            <person name="Teplitski M."/>
            <person name="Mougous J.D."/>
            <person name="Ward N."/>
            <person name="Eisen J.A."/>
            <person name="Badger J.H."/>
            <person name="Distel D.L."/>
        </authorList>
    </citation>
    <scope>NUCLEOTIDE SEQUENCE [LARGE SCALE GENOMIC DNA]</scope>
    <source>
        <strain evidence="9">ATCC 39867 / T7901</strain>
    </source>
</reference>
<evidence type="ECO:0000313" key="9">
    <source>
        <dbReference type="Proteomes" id="UP000009080"/>
    </source>
</evidence>